<evidence type="ECO:0000256" key="1">
    <source>
        <dbReference type="ARBA" id="ARBA00022723"/>
    </source>
</evidence>
<evidence type="ECO:0000256" key="3">
    <source>
        <dbReference type="ARBA" id="ARBA00022833"/>
    </source>
</evidence>
<dbReference type="Gene3D" id="1.20.120.910">
    <property type="entry name" value="DksA, coiled-coil domain"/>
    <property type="match status" value="1"/>
</dbReference>
<evidence type="ECO:0000313" key="7">
    <source>
        <dbReference type="EMBL" id="MYE38352.1"/>
    </source>
</evidence>
<feature type="region of interest" description="Disordered" evidence="5">
    <location>
        <begin position="24"/>
        <end position="43"/>
    </location>
</feature>
<accession>A0A845DA33</accession>
<evidence type="ECO:0000313" key="8">
    <source>
        <dbReference type="Proteomes" id="UP000449092"/>
    </source>
</evidence>
<sequence>MTPKQKAIKKMLEKEIERTEKELSTIAHKTPGEPGGWTSNHPRFNVDGPLDLESETDEVEIYINNLPIEQRLETRLANLRKSLERLKQGTYGICTQCNKKINVRRLEILPETDVCSGCHTK</sequence>
<dbReference type="PROSITE" id="PS51128">
    <property type="entry name" value="ZF_DKSA_2"/>
    <property type="match status" value="1"/>
</dbReference>
<evidence type="ECO:0000259" key="6">
    <source>
        <dbReference type="Pfam" id="PF01258"/>
    </source>
</evidence>
<feature type="domain" description="Zinc finger DksA/TraR C4-type" evidence="6">
    <location>
        <begin position="89"/>
        <end position="121"/>
    </location>
</feature>
<dbReference type="InterPro" id="IPR000962">
    <property type="entry name" value="Znf_DskA_TraR"/>
</dbReference>
<gene>
    <name evidence="7" type="ORF">F4X82_02465</name>
</gene>
<dbReference type="Pfam" id="PF01258">
    <property type="entry name" value="zf-dskA_traR"/>
    <property type="match status" value="1"/>
</dbReference>
<name>A0A845DA33_9BACT</name>
<evidence type="ECO:0000256" key="4">
    <source>
        <dbReference type="PROSITE-ProRule" id="PRU00510"/>
    </source>
</evidence>
<dbReference type="PANTHER" id="PTHR33823">
    <property type="entry name" value="RNA POLYMERASE-BINDING TRANSCRIPTION FACTOR DKSA-RELATED"/>
    <property type="match status" value="1"/>
</dbReference>
<organism evidence="7 8">
    <name type="scientific">Candidatus Spechtbacteria bacterium SB0662_bin_43</name>
    <dbReference type="NCBI Taxonomy" id="2604897"/>
    <lineage>
        <taxon>Bacteria</taxon>
        <taxon>Candidatus Spechtiibacteriota</taxon>
    </lineage>
</organism>
<evidence type="ECO:0000256" key="5">
    <source>
        <dbReference type="SAM" id="MobiDB-lite"/>
    </source>
</evidence>
<dbReference type="Proteomes" id="UP000449092">
    <property type="component" value="Unassembled WGS sequence"/>
</dbReference>
<evidence type="ECO:0000256" key="2">
    <source>
        <dbReference type="ARBA" id="ARBA00022771"/>
    </source>
</evidence>
<keyword evidence="2" id="KW-0863">Zinc-finger</keyword>
<protein>
    <recommendedName>
        <fullName evidence="6">Zinc finger DksA/TraR C4-type domain-containing protein</fullName>
    </recommendedName>
</protein>
<comment type="caution">
    <text evidence="7">The sequence shown here is derived from an EMBL/GenBank/DDBJ whole genome shotgun (WGS) entry which is preliminary data.</text>
</comment>
<dbReference type="GO" id="GO:0008270">
    <property type="term" value="F:zinc ion binding"/>
    <property type="evidence" value="ECO:0007669"/>
    <property type="project" value="UniProtKB-KW"/>
</dbReference>
<reference evidence="7 8" key="1">
    <citation type="submission" date="2019-09" db="EMBL/GenBank/DDBJ databases">
        <title>Characterisation of the sponge microbiome using genome-centric metagenomics.</title>
        <authorList>
            <person name="Engelberts J.P."/>
            <person name="Robbins S.J."/>
            <person name="De Goeij J.M."/>
            <person name="Aranda M."/>
            <person name="Bell S.C."/>
            <person name="Webster N.S."/>
        </authorList>
    </citation>
    <scope>NUCLEOTIDE SEQUENCE [LARGE SCALE GENOMIC DNA]</scope>
    <source>
        <strain evidence="7">SB0662_bin_43</strain>
    </source>
</reference>
<keyword evidence="1" id="KW-0479">Metal-binding</keyword>
<dbReference type="AlphaFoldDB" id="A0A845DA33"/>
<dbReference type="EMBL" id="VXOY01000020">
    <property type="protein sequence ID" value="MYE38352.1"/>
    <property type="molecule type" value="Genomic_DNA"/>
</dbReference>
<proteinExistence type="predicted"/>
<keyword evidence="3" id="KW-0862">Zinc</keyword>
<feature type="zinc finger region" description="dksA C4-type" evidence="4">
    <location>
        <begin position="94"/>
        <end position="118"/>
    </location>
</feature>
<dbReference type="SUPFAM" id="SSF57716">
    <property type="entry name" value="Glucocorticoid receptor-like (DNA-binding domain)"/>
    <property type="match status" value="1"/>
</dbReference>